<dbReference type="OrthoDB" id="3203373at2759"/>
<evidence type="ECO:0000313" key="1">
    <source>
        <dbReference type="EMBL" id="KZP22388.1"/>
    </source>
</evidence>
<gene>
    <name evidence="1" type="ORF">FIBSPDRAFT_952999</name>
</gene>
<sequence length="247" mass="28345">MHFCLPAFGSVTSLRLTEIVSMGEPDEYNAFRDGLMALPSLNHFEIQLRDFWLSESHLPIVLPTIKFLHLNVDYCIERFDDFIGSIRVPSLATLSLAVGVRPDGDDPDLRKDSLEHFPPLQHLIITNLTSVLPHYEPLACKFSGIERLTYISTSGRSYHDPANELRDVDGTFRWPNMRTMAVSIPDGDFDLSWPFWESTILRFQDAGHPIRKLMLPQALISKRAHNVTKLREFVEIEAFHVDWPDPF</sequence>
<dbReference type="EMBL" id="KV417540">
    <property type="protein sequence ID" value="KZP22388.1"/>
    <property type="molecule type" value="Genomic_DNA"/>
</dbReference>
<dbReference type="AlphaFoldDB" id="A0A166KYQ4"/>
<reference evidence="1 2" key="1">
    <citation type="journal article" date="2016" name="Mol. Biol. Evol.">
        <title>Comparative Genomics of Early-Diverging Mushroom-Forming Fungi Provides Insights into the Origins of Lignocellulose Decay Capabilities.</title>
        <authorList>
            <person name="Nagy L.G."/>
            <person name="Riley R."/>
            <person name="Tritt A."/>
            <person name="Adam C."/>
            <person name="Daum C."/>
            <person name="Floudas D."/>
            <person name="Sun H."/>
            <person name="Yadav J.S."/>
            <person name="Pangilinan J."/>
            <person name="Larsson K.H."/>
            <person name="Matsuura K."/>
            <person name="Barry K."/>
            <person name="Labutti K."/>
            <person name="Kuo R."/>
            <person name="Ohm R.A."/>
            <person name="Bhattacharya S.S."/>
            <person name="Shirouzu T."/>
            <person name="Yoshinaga Y."/>
            <person name="Martin F.M."/>
            <person name="Grigoriev I.V."/>
            <person name="Hibbett D.S."/>
        </authorList>
    </citation>
    <scope>NUCLEOTIDE SEQUENCE [LARGE SCALE GENOMIC DNA]</scope>
    <source>
        <strain evidence="1 2">CBS 109695</strain>
    </source>
</reference>
<proteinExistence type="predicted"/>
<evidence type="ECO:0000313" key="2">
    <source>
        <dbReference type="Proteomes" id="UP000076532"/>
    </source>
</evidence>
<name>A0A166KYQ4_9AGAM</name>
<keyword evidence="2" id="KW-1185">Reference proteome</keyword>
<dbReference type="Proteomes" id="UP000076532">
    <property type="component" value="Unassembled WGS sequence"/>
</dbReference>
<protein>
    <recommendedName>
        <fullName evidence="3">F-box domain-containing protein</fullName>
    </recommendedName>
</protein>
<accession>A0A166KYQ4</accession>
<organism evidence="1 2">
    <name type="scientific">Athelia psychrophila</name>
    <dbReference type="NCBI Taxonomy" id="1759441"/>
    <lineage>
        <taxon>Eukaryota</taxon>
        <taxon>Fungi</taxon>
        <taxon>Dikarya</taxon>
        <taxon>Basidiomycota</taxon>
        <taxon>Agaricomycotina</taxon>
        <taxon>Agaricomycetes</taxon>
        <taxon>Agaricomycetidae</taxon>
        <taxon>Atheliales</taxon>
        <taxon>Atheliaceae</taxon>
        <taxon>Athelia</taxon>
    </lineage>
</organism>
<evidence type="ECO:0008006" key="3">
    <source>
        <dbReference type="Google" id="ProtNLM"/>
    </source>
</evidence>